<dbReference type="Gene3D" id="1.20.58.250">
    <property type="entry name" value="DNA polymerase III-theta"/>
    <property type="match status" value="1"/>
</dbReference>
<dbReference type="EMBL" id="MOXD01000003">
    <property type="protein sequence ID" value="OMQ24562.1"/>
    <property type="molecule type" value="Genomic_DNA"/>
</dbReference>
<sequence>MARKLDGLPQQERDKIHTDLLALSVIYNERYGHASGLKNAEASVPAHLLNYFHQRLLYYRNA</sequence>
<evidence type="ECO:0000313" key="1">
    <source>
        <dbReference type="EMBL" id="OMQ24562.1"/>
    </source>
</evidence>
<reference evidence="1 2" key="1">
    <citation type="submission" date="2016-11" db="EMBL/GenBank/DDBJ databases">
        <title>Rahnella oryzae sp. nov., isolated from rice root.</title>
        <authorList>
            <person name="Zhang X.-X."/>
            <person name="Zhang J."/>
        </authorList>
    </citation>
    <scope>NUCLEOTIDE SEQUENCE [LARGE SCALE GENOMIC DNA]</scope>
    <source>
        <strain evidence="1 2">J11-6</strain>
    </source>
</reference>
<keyword evidence="2" id="KW-1185">Reference proteome</keyword>
<dbReference type="AlphaFoldDB" id="A0A1S8CL31"/>
<protein>
    <submittedName>
        <fullName evidence="1">DNA polymerase II</fullName>
    </submittedName>
</protein>
<gene>
    <name evidence="1" type="ORF">BMI79_06975</name>
</gene>
<dbReference type="GO" id="GO:0003677">
    <property type="term" value="F:DNA binding"/>
    <property type="evidence" value="ECO:0007669"/>
    <property type="project" value="InterPro"/>
</dbReference>
<name>A0A1S8CL31_9GAMM</name>
<dbReference type="Pfam" id="PF06440">
    <property type="entry name" value="DNA_pol3_theta"/>
    <property type="match status" value="1"/>
</dbReference>
<accession>A0A1S8CL31</accession>
<dbReference type="Proteomes" id="UP000216021">
    <property type="component" value="Unassembled WGS sequence"/>
</dbReference>
<dbReference type="GO" id="GO:0003887">
    <property type="term" value="F:DNA-directed DNA polymerase activity"/>
    <property type="evidence" value="ECO:0007669"/>
    <property type="project" value="InterPro"/>
</dbReference>
<proteinExistence type="predicted"/>
<dbReference type="OrthoDB" id="6489344at2"/>
<organism evidence="1 2">
    <name type="scientific">Serratia oryzae</name>
    <dbReference type="NCBI Taxonomy" id="2034155"/>
    <lineage>
        <taxon>Bacteria</taxon>
        <taxon>Pseudomonadati</taxon>
        <taxon>Pseudomonadota</taxon>
        <taxon>Gammaproteobacteria</taxon>
        <taxon>Enterobacterales</taxon>
        <taxon>Yersiniaceae</taxon>
        <taxon>Serratia</taxon>
    </lineage>
</organism>
<dbReference type="InterPro" id="IPR036745">
    <property type="entry name" value="PolIII_theta_sf"/>
</dbReference>
<dbReference type="GO" id="GO:0006260">
    <property type="term" value="P:DNA replication"/>
    <property type="evidence" value="ECO:0007669"/>
    <property type="project" value="InterPro"/>
</dbReference>
<dbReference type="SUPFAM" id="SSF46575">
    <property type="entry name" value="DNA polymerase III theta subunit-like"/>
    <property type="match status" value="1"/>
</dbReference>
<comment type="caution">
    <text evidence="1">The sequence shown here is derived from an EMBL/GenBank/DDBJ whole genome shotgun (WGS) entry which is preliminary data.</text>
</comment>
<dbReference type="RefSeq" id="WP_076941442.1">
    <property type="nucleotide sequence ID" value="NZ_MOXD01000003.1"/>
</dbReference>
<dbReference type="InterPro" id="IPR009052">
    <property type="entry name" value="DNA_pol_III_theta_bac"/>
</dbReference>
<evidence type="ECO:0000313" key="2">
    <source>
        <dbReference type="Proteomes" id="UP000216021"/>
    </source>
</evidence>